<keyword evidence="6" id="KW-1185">Reference proteome</keyword>
<dbReference type="PANTHER" id="PTHR47151:SF2">
    <property type="entry name" value="AMINO ACID BINDING PROTEIN"/>
    <property type="match status" value="1"/>
</dbReference>
<evidence type="ECO:0000256" key="3">
    <source>
        <dbReference type="SAM" id="SignalP"/>
    </source>
</evidence>
<dbReference type="PROSITE" id="PS51257">
    <property type="entry name" value="PROKAR_LIPOPROTEIN"/>
    <property type="match status" value="1"/>
</dbReference>
<dbReference type="PANTHER" id="PTHR47151">
    <property type="entry name" value="LEU/ILE/VAL-BINDING ABC TRANSPORTER SUBUNIT"/>
    <property type="match status" value="1"/>
</dbReference>
<feature type="chain" id="PRO_5045435468" evidence="3">
    <location>
        <begin position="25"/>
        <end position="391"/>
    </location>
</feature>
<keyword evidence="2 3" id="KW-0732">Signal</keyword>
<proteinExistence type="inferred from homology"/>
<comment type="caution">
    <text evidence="5">The sequence shown here is derived from an EMBL/GenBank/DDBJ whole genome shotgun (WGS) entry which is preliminary data.</text>
</comment>
<dbReference type="Proteomes" id="UP001428817">
    <property type="component" value="Unassembled WGS sequence"/>
</dbReference>
<dbReference type="Pfam" id="PF13458">
    <property type="entry name" value="Peripla_BP_6"/>
    <property type="match status" value="1"/>
</dbReference>
<evidence type="ECO:0000313" key="5">
    <source>
        <dbReference type="EMBL" id="GAA5154235.1"/>
    </source>
</evidence>
<name>A0ABP9Q3M6_9PSEU</name>
<protein>
    <submittedName>
        <fullName evidence="5">Branched-chain amino acid ABC transporter substrate-binding protein</fullName>
    </submittedName>
</protein>
<feature type="domain" description="Leucine-binding protein" evidence="4">
    <location>
        <begin position="39"/>
        <end position="377"/>
    </location>
</feature>
<evidence type="ECO:0000313" key="6">
    <source>
        <dbReference type="Proteomes" id="UP001428817"/>
    </source>
</evidence>
<dbReference type="SUPFAM" id="SSF53822">
    <property type="entry name" value="Periplasmic binding protein-like I"/>
    <property type="match status" value="1"/>
</dbReference>
<gene>
    <name evidence="5" type="ORF">GCM10023321_25720</name>
</gene>
<organism evidence="5 6">
    <name type="scientific">Pseudonocardia eucalypti</name>
    <dbReference type="NCBI Taxonomy" id="648755"/>
    <lineage>
        <taxon>Bacteria</taxon>
        <taxon>Bacillati</taxon>
        <taxon>Actinomycetota</taxon>
        <taxon>Actinomycetes</taxon>
        <taxon>Pseudonocardiales</taxon>
        <taxon>Pseudonocardiaceae</taxon>
        <taxon>Pseudonocardia</taxon>
    </lineage>
</organism>
<reference evidence="6" key="1">
    <citation type="journal article" date="2019" name="Int. J. Syst. Evol. Microbiol.">
        <title>The Global Catalogue of Microorganisms (GCM) 10K type strain sequencing project: providing services to taxonomists for standard genome sequencing and annotation.</title>
        <authorList>
            <consortium name="The Broad Institute Genomics Platform"/>
            <consortium name="The Broad Institute Genome Sequencing Center for Infectious Disease"/>
            <person name="Wu L."/>
            <person name="Ma J."/>
        </authorList>
    </citation>
    <scope>NUCLEOTIDE SEQUENCE [LARGE SCALE GENOMIC DNA]</scope>
    <source>
        <strain evidence="6">JCM 18303</strain>
    </source>
</reference>
<evidence type="ECO:0000256" key="1">
    <source>
        <dbReference type="ARBA" id="ARBA00010062"/>
    </source>
</evidence>
<dbReference type="InterPro" id="IPR028081">
    <property type="entry name" value="Leu-bd"/>
</dbReference>
<evidence type="ECO:0000256" key="2">
    <source>
        <dbReference type="ARBA" id="ARBA00022729"/>
    </source>
</evidence>
<dbReference type="CDD" id="cd06342">
    <property type="entry name" value="PBP1_ABC_LIVBP-like"/>
    <property type="match status" value="1"/>
</dbReference>
<dbReference type="EMBL" id="BAABJP010000008">
    <property type="protein sequence ID" value="GAA5154235.1"/>
    <property type="molecule type" value="Genomic_DNA"/>
</dbReference>
<dbReference type="RefSeq" id="WP_185061625.1">
    <property type="nucleotide sequence ID" value="NZ_BAABJP010000008.1"/>
</dbReference>
<accession>A0ABP9Q3M6</accession>
<dbReference type="Gene3D" id="3.40.50.2300">
    <property type="match status" value="2"/>
</dbReference>
<comment type="similarity">
    <text evidence="1">Belongs to the leucine-binding protein family.</text>
</comment>
<sequence length="391" mass="39904">MSRKRTVIALAGALAGALVLSACGGGGTGGGGAEASSDTVKIGFLGDLTGENAGLMDPPHKAAQLAFDEFNATNPPKKIELVDYDSQGTPEQAQGLAPKAAQQDKIVGLIGPGFSGESKAANPFFDQAKIPMISASATNPGLANMGLKYFHRTLAADDLQGPGIADFLIAAKSPQKAFVINDDSEYSTGLGGAVAKQLSGKGVTVDKDQFAQSASDFSSSVAKIKASNPQVIFFGGYYAQGGRLLKQIRDAGITATFATGDGGLDAGLIRGAGNQAAEGAVIGCPCAIPAADSTGAAKKFYDAYKAKYNAEPAVYSTEAYDAATAFIKAVQAGHTTPEAINTFLSTVDFAGTGKQIKFAPNGNVATTDIFVYQVKNGKIEPLGNAKQAKIG</sequence>
<evidence type="ECO:0000259" key="4">
    <source>
        <dbReference type="Pfam" id="PF13458"/>
    </source>
</evidence>
<dbReference type="InterPro" id="IPR028082">
    <property type="entry name" value="Peripla_BP_I"/>
</dbReference>
<feature type="signal peptide" evidence="3">
    <location>
        <begin position="1"/>
        <end position="24"/>
    </location>
</feature>